<evidence type="ECO:0000256" key="1">
    <source>
        <dbReference type="SAM" id="MobiDB-lite"/>
    </source>
</evidence>
<name>A0A2P5C647_PARAD</name>
<dbReference type="Proteomes" id="UP000237105">
    <property type="component" value="Unassembled WGS sequence"/>
</dbReference>
<feature type="compositionally biased region" description="Polar residues" evidence="1">
    <location>
        <begin position="8"/>
        <end position="21"/>
    </location>
</feature>
<dbReference type="AlphaFoldDB" id="A0A2P5C647"/>
<gene>
    <name evidence="2" type="ORF">PanWU01x14_180530</name>
</gene>
<sequence>MKKDEENITTPLRQDNLTSRAMLSIQKHEHENSPPDQKHPETLLMSQKIMRVKKLQKIPPEYVDQKLSPEEVPCQHKNELL</sequence>
<reference evidence="3" key="1">
    <citation type="submission" date="2016-06" db="EMBL/GenBank/DDBJ databases">
        <title>Parallel loss of symbiosis genes in relatives of nitrogen-fixing non-legume Parasponia.</title>
        <authorList>
            <person name="Van Velzen R."/>
            <person name="Holmer R."/>
            <person name="Bu F."/>
            <person name="Rutten L."/>
            <person name="Van Zeijl A."/>
            <person name="Liu W."/>
            <person name="Santuari L."/>
            <person name="Cao Q."/>
            <person name="Sharma T."/>
            <person name="Shen D."/>
            <person name="Roswanjaya Y."/>
            <person name="Wardhani T."/>
            <person name="Kalhor M.S."/>
            <person name="Jansen J."/>
            <person name="Van den Hoogen J."/>
            <person name="Gungor B."/>
            <person name="Hartog M."/>
            <person name="Hontelez J."/>
            <person name="Verver J."/>
            <person name="Yang W.-C."/>
            <person name="Schijlen E."/>
            <person name="Repin R."/>
            <person name="Schilthuizen M."/>
            <person name="Schranz E."/>
            <person name="Heidstra R."/>
            <person name="Miyata K."/>
            <person name="Fedorova E."/>
            <person name="Kohlen W."/>
            <person name="Bisseling T."/>
            <person name="Smit S."/>
            <person name="Geurts R."/>
        </authorList>
    </citation>
    <scope>NUCLEOTIDE SEQUENCE [LARGE SCALE GENOMIC DNA]</scope>
    <source>
        <strain evidence="3">cv. WU1-14</strain>
    </source>
</reference>
<keyword evidence="3" id="KW-1185">Reference proteome</keyword>
<feature type="compositionally biased region" description="Basic and acidic residues" evidence="1">
    <location>
        <begin position="26"/>
        <end position="40"/>
    </location>
</feature>
<organism evidence="2 3">
    <name type="scientific">Parasponia andersonii</name>
    <name type="common">Sponia andersonii</name>
    <dbReference type="NCBI Taxonomy" id="3476"/>
    <lineage>
        <taxon>Eukaryota</taxon>
        <taxon>Viridiplantae</taxon>
        <taxon>Streptophyta</taxon>
        <taxon>Embryophyta</taxon>
        <taxon>Tracheophyta</taxon>
        <taxon>Spermatophyta</taxon>
        <taxon>Magnoliopsida</taxon>
        <taxon>eudicotyledons</taxon>
        <taxon>Gunneridae</taxon>
        <taxon>Pentapetalae</taxon>
        <taxon>rosids</taxon>
        <taxon>fabids</taxon>
        <taxon>Rosales</taxon>
        <taxon>Cannabaceae</taxon>
        <taxon>Parasponia</taxon>
    </lineage>
</organism>
<feature type="region of interest" description="Disordered" evidence="1">
    <location>
        <begin position="1"/>
        <end position="40"/>
    </location>
</feature>
<dbReference type="EMBL" id="JXTB01000170">
    <property type="protein sequence ID" value="PON56485.1"/>
    <property type="molecule type" value="Genomic_DNA"/>
</dbReference>
<proteinExistence type="predicted"/>
<comment type="caution">
    <text evidence="2">The sequence shown here is derived from an EMBL/GenBank/DDBJ whole genome shotgun (WGS) entry which is preliminary data.</text>
</comment>
<accession>A0A2P5C647</accession>
<evidence type="ECO:0000313" key="3">
    <source>
        <dbReference type="Proteomes" id="UP000237105"/>
    </source>
</evidence>
<evidence type="ECO:0000313" key="2">
    <source>
        <dbReference type="EMBL" id="PON56485.1"/>
    </source>
</evidence>
<protein>
    <submittedName>
        <fullName evidence="2">Uncharacterized protein</fullName>
    </submittedName>
</protein>